<dbReference type="AlphaFoldDB" id="A0A8A7K7F4"/>
<dbReference type="Proteomes" id="UP000665020">
    <property type="component" value="Chromosome"/>
</dbReference>
<sequence>MNNNSKNIVTNFDFNKVNSEDFLMNNNSKNIVINFDFNEVNSAVLRNAQIYLYKKNINNNKIIVITPNKFKYLFSNADYLAVVNPKWVNDMYPTMLEYLGDRQQKYYVESGLEEKCLKKLSEYFSEFEYIRVYVFFDVSTFQASERNTFKWYKLQFNNLKQMILDKSLYMNFSDEESLLTRIQIDGLKKFLQYQGLKIIIRTRNFKNKQVQRNSNFSVLSNLAQEFIKRGIFVLNLGCPLLSLNIENELYFEYDHSMPFEEELALCEHANACIMTAEAGLFTGFAASNINIIQIDEEWSVLNPVVNVNLFETRKKIGIDDIDIRNFLMNNDFLGAVDFVTTNLTSLKRLDKNVFNKQMPDILFL</sequence>
<dbReference type="KEGG" id="ifn:GM661_06795"/>
<reference evidence="1" key="1">
    <citation type="submission" date="2019-12" db="EMBL/GenBank/DDBJ databases">
        <authorList>
            <person name="zhang j."/>
            <person name="sun C.M."/>
        </authorList>
    </citation>
    <scope>NUCLEOTIDE SEQUENCE</scope>
    <source>
        <strain evidence="1">NS-1</strain>
    </source>
</reference>
<gene>
    <name evidence="1" type="ORF">GM661_06795</name>
</gene>
<accession>A0A8A7K7F4</accession>
<dbReference type="EMBL" id="CP046640">
    <property type="protein sequence ID" value="QTL97713.1"/>
    <property type="molecule type" value="Genomic_DNA"/>
</dbReference>
<proteinExistence type="predicted"/>
<dbReference type="RefSeq" id="WP_230869335.1">
    <property type="nucleotide sequence ID" value="NZ_CP046640.1"/>
</dbReference>
<name>A0A8A7K7F4_9FIRM</name>
<protein>
    <submittedName>
        <fullName evidence="1">Uncharacterized protein</fullName>
    </submittedName>
</protein>
<evidence type="ECO:0000313" key="1">
    <source>
        <dbReference type="EMBL" id="QTL97713.1"/>
    </source>
</evidence>
<evidence type="ECO:0000313" key="2">
    <source>
        <dbReference type="Proteomes" id="UP000665020"/>
    </source>
</evidence>
<organism evidence="1 2">
    <name type="scientific">Iocasia fonsfrigidae</name>
    <dbReference type="NCBI Taxonomy" id="2682810"/>
    <lineage>
        <taxon>Bacteria</taxon>
        <taxon>Bacillati</taxon>
        <taxon>Bacillota</taxon>
        <taxon>Clostridia</taxon>
        <taxon>Halanaerobiales</taxon>
        <taxon>Halanaerobiaceae</taxon>
        <taxon>Iocasia</taxon>
    </lineage>
</organism>
<keyword evidence="2" id="KW-1185">Reference proteome</keyword>